<accession>A0A897N8C2</accession>
<organism evidence="2 3">
    <name type="scientific">Halapricum desulfuricans</name>
    <dbReference type="NCBI Taxonomy" id="2841257"/>
    <lineage>
        <taxon>Archaea</taxon>
        <taxon>Methanobacteriati</taxon>
        <taxon>Methanobacteriota</taxon>
        <taxon>Stenosarchaea group</taxon>
        <taxon>Halobacteria</taxon>
        <taxon>Halobacteriales</taxon>
        <taxon>Haloarculaceae</taxon>
        <taxon>Halapricum</taxon>
    </lineage>
</organism>
<proteinExistence type="predicted"/>
<gene>
    <name evidence="2" type="ORF">HSR121_2309</name>
</gene>
<sequence>MAVVYELLDLDQEIPPVSKHYRNRGSPPTRSRRRSSSRGVAKGVSISDHRISNTAGGP</sequence>
<evidence type="ECO:0000256" key="1">
    <source>
        <dbReference type="SAM" id="MobiDB-lite"/>
    </source>
</evidence>
<dbReference type="Proteomes" id="UP000663525">
    <property type="component" value="Chromosome"/>
</dbReference>
<dbReference type="AlphaFoldDB" id="A0A897N8C2"/>
<feature type="region of interest" description="Disordered" evidence="1">
    <location>
        <begin position="16"/>
        <end position="58"/>
    </location>
</feature>
<dbReference type="EMBL" id="CP064787">
    <property type="protein sequence ID" value="QSG06636.1"/>
    <property type="molecule type" value="Genomic_DNA"/>
</dbReference>
<name>A0A897N8C2_9EURY</name>
<protein>
    <submittedName>
        <fullName evidence="2">Phytoene dehydrogenase or related enzyme</fullName>
    </submittedName>
</protein>
<reference evidence="2" key="1">
    <citation type="submission" date="2020-11" db="EMBL/GenBank/DDBJ databases">
        <title>Carbohydrate-dependent, anaerobic sulfur respiration: A novel catabolism in halophilic archaea.</title>
        <authorList>
            <person name="Sorokin D.Y."/>
            <person name="Messina E."/>
            <person name="Smedile F."/>
            <person name="La Cono V."/>
            <person name="Hallsworth J.E."/>
            <person name="Yakimov M.M."/>
        </authorList>
    </citation>
    <scope>NUCLEOTIDE SEQUENCE</scope>
    <source>
        <strain evidence="2">HSR12-1</strain>
    </source>
</reference>
<evidence type="ECO:0000313" key="3">
    <source>
        <dbReference type="Proteomes" id="UP000663525"/>
    </source>
</evidence>
<evidence type="ECO:0000313" key="2">
    <source>
        <dbReference type="EMBL" id="QSG06636.1"/>
    </source>
</evidence>